<keyword evidence="9" id="KW-1185">Reference proteome</keyword>
<evidence type="ECO:0000256" key="7">
    <source>
        <dbReference type="SAM" id="Phobius"/>
    </source>
</evidence>
<dbReference type="EMBL" id="JAPKNK010000007">
    <property type="protein sequence ID" value="MCX5570765.1"/>
    <property type="molecule type" value="Genomic_DNA"/>
</dbReference>
<dbReference type="Pfam" id="PF07681">
    <property type="entry name" value="DoxX"/>
    <property type="match status" value="1"/>
</dbReference>
<dbReference type="GO" id="GO:0005886">
    <property type="term" value="C:plasma membrane"/>
    <property type="evidence" value="ECO:0007669"/>
    <property type="project" value="UniProtKB-SubCell"/>
</dbReference>
<feature type="transmembrane region" description="Helical" evidence="7">
    <location>
        <begin position="96"/>
        <end position="113"/>
    </location>
</feature>
<dbReference type="InterPro" id="IPR051907">
    <property type="entry name" value="DoxX-like_oxidoreductase"/>
</dbReference>
<feature type="transmembrane region" description="Helical" evidence="7">
    <location>
        <begin position="20"/>
        <end position="38"/>
    </location>
</feature>
<dbReference type="InterPro" id="IPR032808">
    <property type="entry name" value="DoxX"/>
</dbReference>
<dbReference type="RefSeq" id="WP_266339736.1">
    <property type="nucleotide sequence ID" value="NZ_JAPKNK010000007.1"/>
</dbReference>
<comment type="similarity">
    <text evidence="2">Belongs to the DoxX family.</text>
</comment>
<comment type="subcellular location">
    <subcellularLocation>
        <location evidence="1">Cell membrane</location>
        <topology evidence="1">Multi-pass membrane protein</topology>
    </subcellularLocation>
</comment>
<dbReference type="PANTHER" id="PTHR33452:SF1">
    <property type="entry name" value="INNER MEMBRANE PROTEIN YPHA-RELATED"/>
    <property type="match status" value="1"/>
</dbReference>
<evidence type="ECO:0000256" key="6">
    <source>
        <dbReference type="ARBA" id="ARBA00023136"/>
    </source>
</evidence>
<evidence type="ECO:0000256" key="2">
    <source>
        <dbReference type="ARBA" id="ARBA00006679"/>
    </source>
</evidence>
<organism evidence="8 9">
    <name type="scientific">Kaistia nematophila</name>
    <dbReference type="NCBI Taxonomy" id="2994654"/>
    <lineage>
        <taxon>Bacteria</taxon>
        <taxon>Pseudomonadati</taxon>
        <taxon>Pseudomonadota</taxon>
        <taxon>Alphaproteobacteria</taxon>
        <taxon>Hyphomicrobiales</taxon>
        <taxon>Kaistiaceae</taxon>
        <taxon>Kaistia</taxon>
    </lineage>
</organism>
<feature type="transmembrane region" description="Helical" evidence="7">
    <location>
        <begin position="70"/>
        <end position="89"/>
    </location>
</feature>
<feature type="transmembrane region" description="Helical" evidence="7">
    <location>
        <begin position="119"/>
        <end position="139"/>
    </location>
</feature>
<dbReference type="PANTHER" id="PTHR33452">
    <property type="entry name" value="OXIDOREDUCTASE CATD-RELATED"/>
    <property type="match status" value="1"/>
</dbReference>
<sequence>MSDTTSSQKLIVPAFGGLYAASPFFEAVLRFVVGFWLVPHGAQKLFGLFGGGGIEGTAGFFAQIGLQPAVLLATLAGLGEFFGGLFLAIGLLTRPAALVAAFVLLVATLSVHIGNGFFMASGGFEYASLWFFAALYFVFKGGNEYSVDAKLGRAF</sequence>
<protein>
    <submittedName>
        <fullName evidence="8">DoxX family protein</fullName>
    </submittedName>
</protein>
<dbReference type="Proteomes" id="UP001144805">
    <property type="component" value="Unassembled WGS sequence"/>
</dbReference>
<comment type="caution">
    <text evidence="8">The sequence shown here is derived from an EMBL/GenBank/DDBJ whole genome shotgun (WGS) entry which is preliminary data.</text>
</comment>
<keyword evidence="4 7" id="KW-0812">Transmembrane</keyword>
<keyword evidence="6 7" id="KW-0472">Membrane</keyword>
<gene>
    <name evidence="8" type="ORF">OSH07_16285</name>
</gene>
<evidence type="ECO:0000313" key="9">
    <source>
        <dbReference type="Proteomes" id="UP001144805"/>
    </source>
</evidence>
<accession>A0A9X3E333</accession>
<proteinExistence type="inferred from homology"/>
<evidence type="ECO:0000256" key="4">
    <source>
        <dbReference type="ARBA" id="ARBA00022692"/>
    </source>
</evidence>
<keyword evidence="3" id="KW-1003">Cell membrane</keyword>
<evidence type="ECO:0000256" key="3">
    <source>
        <dbReference type="ARBA" id="ARBA00022475"/>
    </source>
</evidence>
<reference evidence="8" key="1">
    <citation type="submission" date="2022-11" db="EMBL/GenBank/DDBJ databases">
        <title>Biodiversity and phylogenetic relationships of bacteria.</title>
        <authorList>
            <person name="Machado R.A.R."/>
            <person name="Bhat A."/>
            <person name="Loulou A."/>
            <person name="Kallel S."/>
        </authorList>
    </citation>
    <scope>NUCLEOTIDE SEQUENCE</scope>
    <source>
        <strain evidence="8">K-TC2</strain>
    </source>
</reference>
<keyword evidence="5 7" id="KW-1133">Transmembrane helix</keyword>
<name>A0A9X3E333_9HYPH</name>
<evidence type="ECO:0000256" key="5">
    <source>
        <dbReference type="ARBA" id="ARBA00022989"/>
    </source>
</evidence>
<feature type="transmembrane region" description="Helical" evidence="7">
    <location>
        <begin position="45"/>
        <end position="64"/>
    </location>
</feature>
<evidence type="ECO:0000313" key="8">
    <source>
        <dbReference type="EMBL" id="MCX5570765.1"/>
    </source>
</evidence>
<dbReference type="AlphaFoldDB" id="A0A9X3E333"/>
<evidence type="ECO:0000256" key="1">
    <source>
        <dbReference type="ARBA" id="ARBA00004651"/>
    </source>
</evidence>